<keyword evidence="6" id="KW-0472">Membrane</keyword>
<evidence type="ECO:0000256" key="4">
    <source>
        <dbReference type="ARBA" id="ARBA00022692"/>
    </source>
</evidence>
<evidence type="ECO:0000256" key="7">
    <source>
        <dbReference type="RuleBase" id="RU003879"/>
    </source>
</evidence>
<dbReference type="PANTHER" id="PTHR30558:SF3">
    <property type="entry name" value="BIOPOLYMER TRANSPORT PROTEIN EXBD-RELATED"/>
    <property type="match status" value="1"/>
</dbReference>
<dbReference type="GO" id="GO:0015031">
    <property type="term" value="P:protein transport"/>
    <property type="evidence" value="ECO:0007669"/>
    <property type="project" value="UniProtKB-KW"/>
</dbReference>
<keyword evidence="5" id="KW-1133">Transmembrane helix</keyword>
<keyword evidence="3" id="KW-1003">Cell membrane</keyword>
<comment type="subcellular location">
    <subcellularLocation>
        <location evidence="1">Cell membrane</location>
        <topology evidence="1">Single-pass membrane protein</topology>
    </subcellularLocation>
    <subcellularLocation>
        <location evidence="7">Cell membrane</location>
        <topology evidence="7">Single-pass type II membrane protein</topology>
    </subcellularLocation>
</comment>
<accession>A0A146GCU1</accession>
<evidence type="ECO:0000313" key="9">
    <source>
        <dbReference type="Proteomes" id="UP000076023"/>
    </source>
</evidence>
<name>A0A146GCU1_TERSA</name>
<dbReference type="InterPro" id="IPR003400">
    <property type="entry name" value="ExbD"/>
</dbReference>
<keyword evidence="7" id="KW-0813">Transport</keyword>
<comment type="similarity">
    <text evidence="2 7">Belongs to the ExbD/TolR family.</text>
</comment>
<keyword evidence="4 7" id="KW-0812">Transmembrane</keyword>
<evidence type="ECO:0000256" key="1">
    <source>
        <dbReference type="ARBA" id="ARBA00004162"/>
    </source>
</evidence>
<keyword evidence="7" id="KW-0653">Protein transport</keyword>
<keyword evidence="9" id="KW-1185">Reference proteome</keyword>
<proteinExistence type="inferred from homology"/>
<dbReference type="Proteomes" id="UP000076023">
    <property type="component" value="Unassembled WGS sequence"/>
</dbReference>
<dbReference type="GO" id="GO:0005886">
    <property type="term" value="C:plasma membrane"/>
    <property type="evidence" value="ECO:0007669"/>
    <property type="project" value="UniProtKB-SubCell"/>
</dbReference>
<dbReference type="PANTHER" id="PTHR30558">
    <property type="entry name" value="EXBD MEMBRANE COMPONENT OF PMF-DRIVEN MACROMOLECULE IMPORT SYSTEM"/>
    <property type="match status" value="1"/>
</dbReference>
<gene>
    <name evidence="8" type="ORF">TSACC_332</name>
</gene>
<comment type="caution">
    <text evidence="8">The sequence shown here is derived from an EMBL/GenBank/DDBJ whole genome shotgun (WGS) entry which is preliminary data.</text>
</comment>
<evidence type="ECO:0000313" key="8">
    <source>
        <dbReference type="EMBL" id="GAT34972.1"/>
    </source>
</evidence>
<dbReference type="AlphaFoldDB" id="A0A146GCU1"/>
<evidence type="ECO:0000256" key="3">
    <source>
        <dbReference type="ARBA" id="ARBA00022475"/>
    </source>
</evidence>
<dbReference type="EMBL" id="BDCO01000003">
    <property type="protein sequence ID" value="GAT34972.1"/>
    <property type="molecule type" value="Genomic_DNA"/>
</dbReference>
<evidence type="ECO:0000256" key="6">
    <source>
        <dbReference type="ARBA" id="ARBA00023136"/>
    </source>
</evidence>
<evidence type="ECO:0000256" key="5">
    <source>
        <dbReference type="ARBA" id="ARBA00022989"/>
    </source>
</evidence>
<dbReference type="Pfam" id="PF02472">
    <property type="entry name" value="ExbD"/>
    <property type="match status" value="1"/>
</dbReference>
<dbReference type="Gene3D" id="3.30.420.270">
    <property type="match status" value="1"/>
</dbReference>
<dbReference type="STRING" id="690879.TSACC_332"/>
<reference evidence="9" key="1">
    <citation type="journal article" date="2017" name="Genome Announc.">
        <title>Draft Genome Sequence of Terrimicrobium sacchariphilum NM-5T, a Facultative Anaerobic Soil Bacterium of the Class Spartobacteria.</title>
        <authorList>
            <person name="Qiu Y.L."/>
            <person name="Tourlousse D.M."/>
            <person name="Matsuura N."/>
            <person name="Ohashi A."/>
            <person name="Sekiguchi Y."/>
        </authorList>
    </citation>
    <scope>NUCLEOTIDE SEQUENCE [LARGE SCALE GENOMIC DNA]</scope>
    <source>
        <strain evidence="9">NM-5</strain>
    </source>
</reference>
<protein>
    <submittedName>
        <fullName evidence="8">Biopolymer transport protein ExbD</fullName>
    </submittedName>
</protein>
<dbReference type="GO" id="GO:0022857">
    <property type="term" value="F:transmembrane transporter activity"/>
    <property type="evidence" value="ECO:0007669"/>
    <property type="project" value="InterPro"/>
</dbReference>
<evidence type="ECO:0000256" key="2">
    <source>
        <dbReference type="ARBA" id="ARBA00005811"/>
    </source>
</evidence>
<organism evidence="8 9">
    <name type="scientific">Terrimicrobium sacchariphilum</name>
    <dbReference type="NCBI Taxonomy" id="690879"/>
    <lineage>
        <taxon>Bacteria</taxon>
        <taxon>Pseudomonadati</taxon>
        <taxon>Verrucomicrobiota</taxon>
        <taxon>Terrimicrobiia</taxon>
        <taxon>Terrimicrobiales</taxon>
        <taxon>Terrimicrobiaceae</taxon>
        <taxon>Terrimicrobium</taxon>
    </lineage>
</organism>
<dbReference type="InParanoid" id="A0A146GCU1"/>
<sequence length="121" mass="13212">MVDVVFVLLLFFMASAGSQIKPRELTINLPSGKSAPGIDVPKTPLIIDIFPDGKVQMNNKVYDTPGSRELPELRAKLADTINKFGDKDPVIIRPDPQTRHDRIIDVLNAAAASGVKNLTFS</sequence>